<sequence length="242" mass="27892">MSTSNKAYGFTFNGRHSSEFGIRILDTKQVTLPQKRKSLIQLPYSSKQVDLSNVYGENVYDERTITFPCKIAYGREDPYELYNKVTEITRWLYQPIGKSLLRDDAMPNYAFMGEVQVAPTLEENYNFSKLTITFQCDAYRLKKRFDDVWDPFSFDLDAAQETEFDVKEFENLMLINTGDREAELSVICENPVNLILNDQRYHLQSGVNSTVINENLILPKGESLVTIVGNGKVSFDWTEEVI</sequence>
<comment type="caution">
    <text evidence="1">The sequence shown here is derived from an EMBL/GenBank/DDBJ whole genome shotgun (WGS) entry which is preliminary data.</text>
</comment>
<dbReference type="EMBL" id="JABAFP010000042">
    <property type="protein sequence ID" value="NME42911.1"/>
    <property type="molecule type" value="Genomic_DNA"/>
</dbReference>
<dbReference type="RefSeq" id="WP_170092008.1">
    <property type="nucleotide sequence ID" value="NZ_JABAFP010000042.1"/>
</dbReference>
<dbReference type="NCBIfam" id="TIGR01633">
    <property type="entry name" value="phi3626_gp14_N"/>
    <property type="match status" value="1"/>
</dbReference>
<dbReference type="AlphaFoldDB" id="A0A848C867"/>
<reference evidence="1 2" key="1">
    <citation type="submission" date="2020-04" db="EMBL/GenBank/DDBJ databases">
        <authorList>
            <person name="Hitch T.C.A."/>
            <person name="Wylensek D."/>
            <person name="Clavel T."/>
        </authorList>
    </citation>
    <scope>NUCLEOTIDE SEQUENCE [LARGE SCALE GENOMIC DNA]</scope>
    <source>
        <strain evidence="1 2">WCA-389-WT-5H1</strain>
    </source>
</reference>
<evidence type="ECO:0000313" key="1">
    <source>
        <dbReference type="EMBL" id="NME42911.1"/>
    </source>
</evidence>
<protein>
    <recommendedName>
        <fullName evidence="3">Phage tail protein</fullName>
    </recommendedName>
</protein>
<gene>
    <name evidence="1" type="ORF">HF863_09085</name>
</gene>
<dbReference type="InterPro" id="IPR006520">
    <property type="entry name" value="Dit_BPSPP_N"/>
</dbReference>
<organism evidence="1 2">
    <name type="scientific">Ligilactobacillus agilis</name>
    <dbReference type="NCBI Taxonomy" id="1601"/>
    <lineage>
        <taxon>Bacteria</taxon>
        <taxon>Bacillati</taxon>
        <taxon>Bacillota</taxon>
        <taxon>Bacilli</taxon>
        <taxon>Lactobacillales</taxon>
        <taxon>Lactobacillaceae</taxon>
        <taxon>Ligilactobacillus</taxon>
    </lineage>
</organism>
<evidence type="ECO:0008006" key="3">
    <source>
        <dbReference type="Google" id="ProtNLM"/>
    </source>
</evidence>
<dbReference type="Gene3D" id="2.40.30.200">
    <property type="match status" value="1"/>
</dbReference>
<name>A0A848C867_9LACO</name>
<accession>A0A848C867</accession>
<proteinExistence type="predicted"/>
<dbReference type="Proteomes" id="UP000563853">
    <property type="component" value="Unassembled WGS sequence"/>
</dbReference>
<evidence type="ECO:0000313" key="2">
    <source>
        <dbReference type="Proteomes" id="UP000563853"/>
    </source>
</evidence>